<dbReference type="STRING" id="439375.Oant_1518"/>
<evidence type="ECO:0000313" key="1">
    <source>
        <dbReference type="EMBL" id="ABS14234.1"/>
    </source>
</evidence>
<gene>
    <name evidence="1" type="ordered locus">Oant_1518</name>
</gene>
<dbReference type="AlphaFoldDB" id="A6WZ30"/>
<dbReference type="RefSeq" id="WP_012091572.1">
    <property type="nucleotide sequence ID" value="NC_009667.1"/>
</dbReference>
<sequence length="138" mass="15235">MKTIALDLGELLAGHMPGARHDHEDEAAKLPIPEAQVATLGELFVRYAKGCEFAEGDIVTPRAGSMYRGRGLPHVVLDAPDEPHFHFSKEDNSSPSFGARLDVRVACFVPGGQIMAYWMESYQLEPWDADATYSTEKE</sequence>
<dbReference type="HOGENOM" id="CLU_1853156_0_0_5"/>
<evidence type="ECO:0000313" key="2">
    <source>
        <dbReference type="Proteomes" id="UP000002301"/>
    </source>
</evidence>
<proteinExistence type="predicted"/>
<dbReference type="Proteomes" id="UP000002301">
    <property type="component" value="Chromosome 1"/>
</dbReference>
<dbReference type="EMBL" id="CP000758">
    <property type="protein sequence ID" value="ABS14234.1"/>
    <property type="molecule type" value="Genomic_DNA"/>
</dbReference>
<protein>
    <submittedName>
        <fullName evidence="1">Uncharacterized protein</fullName>
    </submittedName>
</protein>
<organism evidence="1 2">
    <name type="scientific">Brucella anthropi (strain ATCC 49188 / DSM 6882 / CCUG 24695 / JCM 21032 / LMG 3331 / NBRC 15819 / NCTC 12168 / Alc 37)</name>
    <name type="common">Ochrobactrum anthropi</name>
    <dbReference type="NCBI Taxonomy" id="439375"/>
    <lineage>
        <taxon>Bacteria</taxon>
        <taxon>Pseudomonadati</taxon>
        <taxon>Pseudomonadota</taxon>
        <taxon>Alphaproteobacteria</taxon>
        <taxon>Hyphomicrobiales</taxon>
        <taxon>Brucellaceae</taxon>
        <taxon>Brucella/Ochrobactrum group</taxon>
        <taxon>Brucella</taxon>
    </lineage>
</organism>
<dbReference type="KEGG" id="oan:Oant_1518"/>
<accession>A6WZ30</accession>
<keyword evidence="2" id="KW-1185">Reference proteome</keyword>
<dbReference type="PATRIC" id="fig|439375.7.peg.1592"/>
<name>A6WZ30_BRUA4</name>
<reference evidence="1 2" key="1">
    <citation type="journal article" date="2011" name="J. Bacteriol.">
        <title>Genome of Ochrobactrum anthropi ATCC 49188 T, a versatile opportunistic pathogen and symbiont of several eukaryotic hosts.</title>
        <authorList>
            <person name="Chain P.S."/>
            <person name="Lang D.M."/>
            <person name="Comerci D.J."/>
            <person name="Malfatti S.A."/>
            <person name="Vergez L.M."/>
            <person name="Shin M."/>
            <person name="Ugalde R.A."/>
            <person name="Garcia E."/>
            <person name="Tolmasky M.E."/>
        </authorList>
    </citation>
    <scope>NUCLEOTIDE SEQUENCE [LARGE SCALE GENOMIC DNA]</scope>
    <source>
        <strain evidence="2">ATCC 49188 / DSM 6882 / CCUG 24695 / JCM 21032 / LMG 3331 / NBRC 15819 / NCTC 12168 / Alc 37</strain>
    </source>
</reference>